<reference evidence="1" key="1">
    <citation type="submission" date="2019-12" db="EMBL/GenBank/DDBJ databases">
        <title>Genome sequencing and annotation of Brassica cretica.</title>
        <authorList>
            <person name="Studholme D.J."/>
            <person name="Sarris P.F."/>
        </authorList>
    </citation>
    <scope>NUCLEOTIDE SEQUENCE</scope>
    <source>
        <strain evidence="1">PFS-102/07</strain>
        <tissue evidence="1">Leaf</tissue>
    </source>
</reference>
<gene>
    <name evidence="1" type="ORF">F2Q70_00019886</name>
</gene>
<dbReference type="AlphaFoldDB" id="A0A8S9GYI1"/>
<protein>
    <submittedName>
        <fullName evidence="1">Uncharacterized protein</fullName>
    </submittedName>
</protein>
<accession>A0A8S9GYI1</accession>
<evidence type="ECO:0000313" key="1">
    <source>
        <dbReference type="EMBL" id="KAF2549042.1"/>
    </source>
</evidence>
<sequence>MESCVFHKTMAIIIEEGLCKAAKQVLITQLWCHLCTNNWYQSGHLCYWCDHEGEDVHDCSMQKTNMLKDGRYGHWKVRMKLLVRGINEAVWIAMKTGWEEPTIFTAEGKKPKPKEPRQGVVREVVQEVVRRMCQNLMHLVCNQAGGEVVTFWYKECISRGGEEHGDGRPDVDGAYLVGEKSISIVEDEDSATLVGENGISSVEVSNVCQRVNQEACGVVETMWMQVADLAWDKLEEQVYTVEKRQEINLGSKFMP</sequence>
<comment type="caution">
    <text evidence="1">The sequence shown here is derived from an EMBL/GenBank/DDBJ whole genome shotgun (WGS) entry which is preliminary data.</text>
</comment>
<organism evidence="1">
    <name type="scientific">Brassica cretica</name>
    <name type="common">Mustard</name>
    <dbReference type="NCBI Taxonomy" id="69181"/>
    <lineage>
        <taxon>Eukaryota</taxon>
        <taxon>Viridiplantae</taxon>
        <taxon>Streptophyta</taxon>
        <taxon>Embryophyta</taxon>
        <taxon>Tracheophyta</taxon>
        <taxon>Spermatophyta</taxon>
        <taxon>Magnoliopsida</taxon>
        <taxon>eudicotyledons</taxon>
        <taxon>Gunneridae</taxon>
        <taxon>Pentapetalae</taxon>
        <taxon>rosids</taxon>
        <taxon>malvids</taxon>
        <taxon>Brassicales</taxon>
        <taxon>Brassicaceae</taxon>
        <taxon>Brassiceae</taxon>
        <taxon>Brassica</taxon>
    </lineage>
</organism>
<name>A0A8S9GYI1_BRACR</name>
<proteinExistence type="predicted"/>
<dbReference type="EMBL" id="QGKY02001925">
    <property type="protein sequence ID" value="KAF2549042.1"/>
    <property type="molecule type" value="Genomic_DNA"/>
</dbReference>